<dbReference type="GO" id="GO:0005829">
    <property type="term" value="C:cytosol"/>
    <property type="evidence" value="ECO:0007669"/>
    <property type="project" value="TreeGrafter"/>
</dbReference>
<evidence type="ECO:0000313" key="3">
    <source>
        <dbReference type="Proteomes" id="UP000557772"/>
    </source>
</evidence>
<dbReference type="GO" id="GO:0016740">
    <property type="term" value="F:transferase activity"/>
    <property type="evidence" value="ECO:0007669"/>
    <property type="project" value="UniProtKB-KW"/>
</dbReference>
<dbReference type="SUPFAM" id="SSF53067">
    <property type="entry name" value="Actin-like ATPase domain"/>
    <property type="match status" value="2"/>
</dbReference>
<keyword evidence="2" id="KW-0808">Transferase</keyword>
<feature type="domain" description="Gcp-like" evidence="1">
    <location>
        <begin position="29"/>
        <end position="149"/>
    </location>
</feature>
<dbReference type="GO" id="GO:0002949">
    <property type="term" value="P:tRNA threonylcarbamoyladenosine modification"/>
    <property type="evidence" value="ECO:0007669"/>
    <property type="project" value="InterPro"/>
</dbReference>
<dbReference type="Gene3D" id="3.30.420.40">
    <property type="match status" value="2"/>
</dbReference>
<organism evidence="2 3">
    <name type="scientific">Flexivirga aerilata</name>
    <dbReference type="NCBI Taxonomy" id="1656889"/>
    <lineage>
        <taxon>Bacteria</taxon>
        <taxon>Bacillati</taxon>
        <taxon>Actinomycetota</taxon>
        <taxon>Actinomycetes</taxon>
        <taxon>Micrococcales</taxon>
        <taxon>Dermacoccaceae</taxon>
        <taxon>Flexivirga</taxon>
    </lineage>
</organism>
<dbReference type="PANTHER" id="PTHR11735">
    <property type="entry name" value="TRNA N6-ADENOSINE THREONYLCARBAMOYLTRANSFERASE"/>
    <property type="match status" value="1"/>
</dbReference>
<sequence>MLLLAIDTATSAVTVAVHDGDRVLGEHTEVEARRHAEILTPTIERVMDQAGRRPADLTAIAVGVGPGPFTGLRVGVATAVTLGLALDVPAYGVCSLDAIAQSVRESGMAQDFLVATDARRKEVYWARYRSGADRVERVSGLPGVDKPGELPEQVRTLPVAGRGPLLYPEAFGKALEPVDADAASLAGFALGELAAGRELLPVQPLYLRQPDAQPASAQKSVLAR</sequence>
<dbReference type="NCBIfam" id="TIGR03725">
    <property type="entry name" value="T6A_YeaZ"/>
    <property type="match status" value="1"/>
</dbReference>
<protein>
    <submittedName>
        <fullName evidence="2">tRNA (Adenosine(37)-N6)-threonylcarbamoyltransferase complex dimerization subunit type 1 TsaB</fullName>
    </submittedName>
</protein>
<keyword evidence="3" id="KW-1185">Reference proteome</keyword>
<dbReference type="AlphaFoldDB" id="A0A849AGP7"/>
<dbReference type="Pfam" id="PF00814">
    <property type="entry name" value="TsaD"/>
    <property type="match status" value="1"/>
</dbReference>
<dbReference type="PANTHER" id="PTHR11735:SF11">
    <property type="entry name" value="TRNA THREONYLCARBAMOYLADENOSINE BIOSYNTHESIS PROTEIN TSAB"/>
    <property type="match status" value="1"/>
</dbReference>
<dbReference type="CDD" id="cd24032">
    <property type="entry name" value="ASKHA_NBD_TsaB"/>
    <property type="match status" value="1"/>
</dbReference>
<dbReference type="RefSeq" id="WP_171155920.1">
    <property type="nucleotide sequence ID" value="NZ_JABENB010000002.1"/>
</dbReference>
<dbReference type="EMBL" id="JABENB010000002">
    <property type="protein sequence ID" value="NNG40014.1"/>
    <property type="molecule type" value="Genomic_DNA"/>
</dbReference>
<gene>
    <name evidence="2" type="primary">tsaB</name>
    <name evidence="2" type="ORF">HJ588_12140</name>
</gene>
<dbReference type="InterPro" id="IPR022496">
    <property type="entry name" value="T6A_TsaB"/>
</dbReference>
<dbReference type="Proteomes" id="UP000557772">
    <property type="component" value="Unassembled WGS sequence"/>
</dbReference>
<proteinExistence type="predicted"/>
<evidence type="ECO:0000259" key="1">
    <source>
        <dbReference type="Pfam" id="PF00814"/>
    </source>
</evidence>
<comment type="caution">
    <text evidence="2">The sequence shown here is derived from an EMBL/GenBank/DDBJ whole genome shotgun (WGS) entry which is preliminary data.</text>
</comment>
<name>A0A849AGP7_9MICO</name>
<dbReference type="InterPro" id="IPR043129">
    <property type="entry name" value="ATPase_NBD"/>
</dbReference>
<reference evidence="2 3" key="1">
    <citation type="submission" date="2020-05" db="EMBL/GenBank/DDBJ databases">
        <title>Flexivirga sp. ID2601S isolated from air conditioner.</title>
        <authorList>
            <person name="Kim D.H."/>
        </authorList>
    </citation>
    <scope>NUCLEOTIDE SEQUENCE [LARGE SCALE GENOMIC DNA]</scope>
    <source>
        <strain evidence="2 3">ID2601S</strain>
    </source>
</reference>
<dbReference type="InterPro" id="IPR000905">
    <property type="entry name" value="Gcp-like_dom"/>
</dbReference>
<evidence type="ECO:0000313" key="2">
    <source>
        <dbReference type="EMBL" id="NNG40014.1"/>
    </source>
</evidence>
<accession>A0A849AGP7</accession>